<keyword evidence="3" id="KW-1185">Reference proteome</keyword>
<reference evidence="2 3" key="2">
    <citation type="submission" date="2018-11" db="EMBL/GenBank/DDBJ databases">
        <authorList>
            <consortium name="Pathogen Informatics"/>
        </authorList>
    </citation>
    <scope>NUCLEOTIDE SEQUENCE [LARGE SCALE GENOMIC DNA]</scope>
</reference>
<sequence>MAFSSIFKGEEGKPSFMQNTTSFFSSVQAKSDDLLGNLKKKTTNAVQQLASVAPGGGISDSGHKSRDADDDSSASEYGDGGDPAMYADEAPMERKLSSESIDSLPPEEAEKYRSDIKQFVTAMLS</sequence>
<evidence type="ECO:0000313" key="3">
    <source>
        <dbReference type="Proteomes" id="UP000278807"/>
    </source>
</evidence>
<dbReference type="STRING" id="102285.A0A0R3T694"/>
<evidence type="ECO:0000313" key="4">
    <source>
        <dbReference type="WBParaSite" id="HNAJ_0000258201-mRNA-1"/>
    </source>
</evidence>
<dbReference type="Proteomes" id="UP000278807">
    <property type="component" value="Unassembled WGS sequence"/>
</dbReference>
<dbReference type="OrthoDB" id="6281607at2759"/>
<evidence type="ECO:0000313" key="2">
    <source>
        <dbReference type="EMBL" id="VDN98439.1"/>
    </source>
</evidence>
<organism evidence="4">
    <name type="scientific">Rodentolepis nana</name>
    <name type="common">Dwarf tapeworm</name>
    <name type="synonym">Hymenolepis nana</name>
    <dbReference type="NCBI Taxonomy" id="102285"/>
    <lineage>
        <taxon>Eukaryota</taxon>
        <taxon>Metazoa</taxon>
        <taxon>Spiralia</taxon>
        <taxon>Lophotrochozoa</taxon>
        <taxon>Platyhelminthes</taxon>
        <taxon>Cestoda</taxon>
        <taxon>Eucestoda</taxon>
        <taxon>Cyclophyllidea</taxon>
        <taxon>Hymenolepididae</taxon>
        <taxon>Rodentolepis</taxon>
    </lineage>
</organism>
<proteinExistence type="predicted"/>
<feature type="region of interest" description="Disordered" evidence="1">
    <location>
        <begin position="49"/>
        <end position="113"/>
    </location>
</feature>
<reference evidence="4" key="1">
    <citation type="submission" date="2017-02" db="UniProtKB">
        <authorList>
            <consortium name="WormBaseParasite"/>
        </authorList>
    </citation>
    <scope>IDENTIFICATION</scope>
</reference>
<name>A0A0R3T694_RODNA</name>
<dbReference type="AlphaFoldDB" id="A0A0R3T694"/>
<protein>
    <submittedName>
        <fullName evidence="2 4">Uncharacterized protein</fullName>
    </submittedName>
</protein>
<evidence type="ECO:0000256" key="1">
    <source>
        <dbReference type="SAM" id="MobiDB-lite"/>
    </source>
</evidence>
<dbReference type="WBParaSite" id="HNAJ_0000258201-mRNA-1">
    <property type="protein sequence ID" value="HNAJ_0000258201-mRNA-1"/>
    <property type="gene ID" value="HNAJ_0000258201"/>
</dbReference>
<gene>
    <name evidence="2" type="ORF">HNAJ_LOCUS2580</name>
</gene>
<dbReference type="EMBL" id="UZAE01001292">
    <property type="protein sequence ID" value="VDN98439.1"/>
    <property type="molecule type" value="Genomic_DNA"/>
</dbReference>
<accession>A0A0R3T694</accession>